<protein>
    <submittedName>
        <fullName evidence="2">Tungstate transport system substrate-binding protein</fullName>
    </submittedName>
</protein>
<gene>
    <name evidence="2" type="ORF">BECKLFY1418B_GA0070995_101542</name>
</gene>
<dbReference type="AlphaFoldDB" id="A0A450UBB5"/>
<dbReference type="PANTHER" id="PTHR37945:SF1">
    <property type="entry name" value="EXTRACELLULAR TUNGSTATE BINDING PROTEIN"/>
    <property type="match status" value="1"/>
</dbReference>
<sequence length="295" mass="32681">MVIAKCRFIDFCLSRMTARVRLRNSIFTLLLIFGLVGGIPAWAVDSFITVASTTSTQNSGLYEHILPIFQNKTGIEVRVVAVGTGQAIRLARRGDADVLFVHHKSSEEKFVADGFGIKRYPVMYNDFVVVGPKDDPVGVKGMTDASAAFAKIADAEMPFASRGDDSGTHKAERKLWKEAKRDVKAASGTWYRETGSGMGATLNTASGMNAYTLTDRGTWLNFRNRGELVILVEGDPRLYNEYGVILVNPAKHPHVKKEGAQVFMDWLLSKPGRDAITGHRINGEQLFWLIRVKRT</sequence>
<feature type="domain" description="PBP" evidence="1">
    <location>
        <begin position="49"/>
        <end position="270"/>
    </location>
</feature>
<dbReference type="SUPFAM" id="SSF53850">
    <property type="entry name" value="Periplasmic binding protein-like II"/>
    <property type="match status" value="1"/>
</dbReference>
<dbReference type="InterPro" id="IPR052738">
    <property type="entry name" value="ABC-Tungstate_binding"/>
</dbReference>
<dbReference type="Gene3D" id="3.40.190.10">
    <property type="entry name" value="Periplasmic binding protein-like II"/>
    <property type="match status" value="2"/>
</dbReference>
<proteinExistence type="predicted"/>
<name>A0A450UBB5_9GAMM</name>
<organism evidence="2">
    <name type="scientific">Candidatus Kentrum sp. LFY</name>
    <dbReference type="NCBI Taxonomy" id="2126342"/>
    <lineage>
        <taxon>Bacteria</taxon>
        <taxon>Pseudomonadati</taxon>
        <taxon>Pseudomonadota</taxon>
        <taxon>Gammaproteobacteria</taxon>
        <taxon>Candidatus Kentrum</taxon>
    </lineage>
</organism>
<evidence type="ECO:0000259" key="1">
    <source>
        <dbReference type="Pfam" id="PF12849"/>
    </source>
</evidence>
<dbReference type="EMBL" id="CAADFF010000015">
    <property type="protein sequence ID" value="VFJ89494.1"/>
    <property type="molecule type" value="Genomic_DNA"/>
</dbReference>
<dbReference type="Pfam" id="PF12849">
    <property type="entry name" value="PBP_like_2"/>
    <property type="match status" value="1"/>
</dbReference>
<dbReference type="InterPro" id="IPR024370">
    <property type="entry name" value="PBP_domain"/>
</dbReference>
<dbReference type="PANTHER" id="PTHR37945">
    <property type="entry name" value="EXTRACELLULAR TUNGSTATE BINDING PROTEIN"/>
    <property type="match status" value="1"/>
</dbReference>
<reference evidence="2" key="1">
    <citation type="submission" date="2019-02" db="EMBL/GenBank/DDBJ databases">
        <authorList>
            <person name="Gruber-Vodicka R. H."/>
            <person name="Seah K. B. B."/>
        </authorList>
    </citation>
    <scope>NUCLEOTIDE SEQUENCE</scope>
    <source>
        <strain evidence="2">BECK_M7</strain>
    </source>
</reference>
<accession>A0A450UBB5</accession>
<evidence type="ECO:0000313" key="2">
    <source>
        <dbReference type="EMBL" id="VFJ89494.1"/>
    </source>
</evidence>